<dbReference type="InterPro" id="IPR050738">
    <property type="entry name" value="Sulfatase"/>
</dbReference>
<dbReference type="RefSeq" id="WP_151934353.1">
    <property type="nucleotide sequence ID" value="NZ_WDED01000006.1"/>
</dbReference>
<evidence type="ECO:0000256" key="2">
    <source>
        <dbReference type="ARBA" id="ARBA00022723"/>
    </source>
</evidence>
<dbReference type="AlphaFoldDB" id="A0A7J5Q059"/>
<comment type="PTM">
    <text evidence="5">The conversion to 3-oxoalanine (also known as C-formylglycine, FGly), of a serine or cysteine residue in prokaryotes and of a cysteine residue in eukaryotes, is critical for catalytic activity.</text>
</comment>
<evidence type="ECO:0000256" key="3">
    <source>
        <dbReference type="ARBA" id="ARBA00022801"/>
    </source>
</evidence>
<reference evidence="7 8" key="1">
    <citation type="journal article" date="2019" name="Nat. Med.">
        <title>A library of human gut bacterial isolates paired with longitudinal multiomics data enables mechanistic microbiome research.</title>
        <authorList>
            <person name="Poyet M."/>
            <person name="Groussin M."/>
            <person name="Gibbons S.M."/>
            <person name="Avila-Pacheco J."/>
            <person name="Jiang X."/>
            <person name="Kearney S.M."/>
            <person name="Perrotta A.R."/>
            <person name="Berdy B."/>
            <person name="Zhao S."/>
            <person name="Lieberman T.D."/>
            <person name="Swanson P.K."/>
            <person name="Smith M."/>
            <person name="Roesemann S."/>
            <person name="Alexander J.E."/>
            <person name="Rich S.A."/>
            <person name="Livny J."/>
            <person name="Vlamakis H."/>
            <person name="Clish C."/>
            <person name="Bullock K."/>
            <person name="Deik A."/>
            <person name="Scott J."/>
            <person name="Pierce K.A."/>
            <person name="Xavier R.J."/>
            <person name="Alm E.J."/>
        </authorList>
    </citation>
    <scope>NUCLEOTIDE SEQUENCE [LARGE SCALE GENOMIC DNA]</scope>
    <source>
        <strain evidence="7 8">BIOML-A58</strain>
    </source>
</reference>
<proteinExistence type="inferred from homology"/>
<dbReference type="Pfam" id="PF00884">
    <property type="entry name" value="Sulfatase"/>
    <property type="match status" value="1"/>
</dbReference>
<keyword evidence="2" id="KW-0479">Metal-binding</keyword>
<accession>A0A7J5Q059</accession>
<keyword evidence="4" id="KW-0106">Calcium</keyword>
<dbReference type="Proteomes" id="UP000434604">
    <property type="component" value="Unassembled WGS sequence"/>
</dbReference>
<dbReference type="PANTHER" id="PTHR42693">
    <property type="entry name" value="ARYLSULFATASE FAMILY MEMBER"/>
    <property type="match status" value="1"/>
</dbReference>
<keyword evidence="3" id="KW-0378">Hydrolase</keyword>
<dbReference type="GO" id="GO:0004065">
    <property type="term" value="F:arylsulfatase activity"/>
    <property type="evidence" value="ECO:0007669"/>
    <property type="project" value="TreeGrafter"/>
</dbReference>
<evidence type="ECO:0000256" key="4">
    <source>
        <dbReference type="ARBA" id="ARBA00022837"/>
    </source>
</evidence>
<name>A0A7J5Q059_9BACE</name>
<evidence type="ECO:0000259" key="6">
    <source>
        <dbReference type="Pfam" id="PF00884"/>
    </source>
</evidence>
<comment type="caution">
    <text evidence="7">The sequence shown here is derived from an EMBL/GenBank/DDBJ whole genome shotgun (WGS) entry which is preliminary data.</text>
</comment>
<protein>
    <submittedName>
        <fullName evidence="7">Arylsulfatase</fullName>
    </submittedName>
</protein>
<dbReference type="Gene3D" id="3.40.720.10">
    <property type="entry name" value="Alkaline Phosphatase, subunit A"/>
    <property type="match status" value="1"/>
</dbReference>
<dbReference type="PANTHER" id="PTHR42693:SF53">
    <property type="entry name" value="ENDO-4-O-SULFATASE"/>
    <property type="match status" value="1"/>
</dbReference>
<dbReference type="GO" id="GO:0046872">
    <property type="term" value="F:metal ion binding"/>
    <property type="evidence" value="ECO:0007669"/>
    <property type="project" value="UniProtKB-KW"/>
</dbReference>
<gene>
    <name evidence="7" type="ORF">GA398_05915</name>
</gene>
<dbReference type="InterPro" id="IPR024607">
    <property type="entry name" value="Sulfatase_CS"/>
</dbReference>
<dbReference type="InterPro" id="IPR000917">
    <property type="entry name" value="Sulfatase_N"/>
</dbReference>
<dbReference type="EMBL" id="WDED01000006">
    <property type="protein sequence ID" value="KAB6149045.1"/>
    <property type="molecule type" value="Genomic_DNA"/>
</dbReference>
<feature type="modified residue" description="3-oxoalanine (Ser)" evidence="5">
    <location>
        <position position="81"/>
    </location>
</feature>
<dbReference type="SUPFAM" id="SSF53649">
    <property type="entry name" value="Alkaline phosphatase-like"/>
    <property type="match status" value="1"/>
</dbReference>
<evidence type="ECO:0000256" key="5">
    <source>
        <dbReference type="PIRSR" id="PIRSR600917-52"/>
    </source>
</evidence>
<dbReference type="CDD" id="cd16146">
    <property type="entry name" value="ARS_like"/>
    <property type="match status" value="1"/>
</dbReference>
<comment type="similarity">
    <text evidence="1">Belongs to the sulfatase family.</text>
</comment>
<dbReference type="InterPro" id="IPR017850">
    <property type="entry name" value="Alkaline_phosphatase_core_sf"/>
</dbReference>
<evidence type="ECO:0000313" key="8">
    <source>
        <dbReference type="Proteomes" id="UP000434604"/>
    </source>
</evidence>
<dbReference type="FunFam" id="3.40.720.10:FF:000070">
    <property type="entry name" value="Arylsulfatase A"/>
    <property type="match status" value="1"/>
</dbReference>
<dbReference type="Gene3D" id="3.30.1120.10">
    <property type="match status" value="1"/>
</dbReference>
<dbReference type="PROSITE" id="PS00523">
    <property type="entry name" value="SULFATASE_1"/>
    <property type="match status" value="1"/>
</dbReference>
<evidence type="ECO:0000313" key="7">
    <source>
        <dbReference type="EMBL" id="KAB6149045.1"/>
    </source>
</evidence>
<sequence>MKLYTTSILLSVAPIHGIYALEDNNRQTKENNHPNVIIVITDDQGKGDLGCLGNDIIKTPHIDEFYNNAIRLHNFHVSPTSAPTRAALMTGRFTDRTNTFHTVGGRDKIYEDERLMPQIFAENGYKTAMFGKWHLGDNYPFRPEDRGFQEVVRHGGGGIGQAPDYWGNDYFDDTYWHNSVPQPYKGYCTDVFFNEAIKYIEQNKNSPFFCYISTNAPHSPYNVPKKYYDRYKDTKLPEQIKRFYGMISNIDDNFKRLEDKLEELGIADNTILIFMTDNGTAGGYAANNGGMRGMKNSEYEGGHCVPFFLRWKQGNLQGGTDINQLCAHVDLLPTFVDLCKLKFTPIKPIDGKSIKPLLYDQICNWKERCLITDSQRLQNLVKWRKSAVMTEQWRLINGKELYNIPSDKMQKNNIAEQHPDIVKFLRSEYEAWWQSIDKEESNSRYAYTWAGSPYENPMRLSVHELHTANMKHAWEQKGALEAETMKGVYKIKFISEGRYKITLCRYPLESGYKINQEIPKIKQSFEVEKPLPASNGIKMVEAQLYVADLTGKESIKPVSDNDYGVSFETYIYEGKYDLEAFFTDESGRFYPAYYLYIEKLP</sequence>
<evidence type="ECO:0000256" key="1">
    <source>
        <dbReference type="ARBA" id="ARBA00008779"/>
    </source>
</evidence>
<organism evidence="7 8">
    <name type="scientific">Bacteroides xylanisolvens</name>
    <dbReference type="NCBI Taxonomy" id="371601"/>
    <lineage>
        <taxon>Bacteria</taxon>
        <taxon>Pseudomonadati</taxon>
        <taxon>Bacteroidota</taxon>
        <taxon>Bacteroidia</taxon>
        <taxon>Bacteroidales</taxon>
        <taxon>Bacteroidaceae</taxon>
        <taxon>Bacteroides</taxon>
    </lineage>
</organism>
<feature type="domain" description="Sulfatase N-terminal" evidence="6">
    <location>
        <begin position="34"/>
        <end position="338"/>
    </location>
</feature>